<comment type="caution">
    <text evidence="5">The sequence shown here is derived from an EMBL/GenBank/DDBJ whole genome shotgun (WGS) entry which is preliminary data.</text>
</comment>
<sequence>MQQYEAKEQKGSIRDYVHDTLKNDIMTLRLEPGRFISEKEVVEMLKVSRTPIREAFVRLSQEELIETIPQKGSFISLIDMNHVEEARFVREQLERAVARSACSVLEPEQVLQLQHLILLQEYCAEQKNYERLFQLDEEFHQAIFIGCGKQRSWNMLQQMSTHLNRLRILRLASNYDWDIILSQHRDMVQAIREKDADRAERVAMEHLSLVVVEKEELEEKYPTYFK</sequence>
<evidence type="ECO:0000256" key="3">
    <source>
        <dbReference type="ARBA" id="ARBA00023163"/>
    </source>
</evidence>
<organism evidence="5 6">
    <name type="scientific">Marinicrinis lubricantis</name>
    <dbReference type="NCBI Taxonomy" id="2086470"/>
    <lineage>
        <taxon>Bacteria</taxon>
        <taxon>Bacillati</taxon>
        <taxon>Bacillota</taxon>
        <taxon>Bacilli</taxon>
        <taxon>Bacillales</taxon>
        <taxon>Paenibacillaceae</taxon>
    </lineage>
</organism>
<name>A0ABW1IJM4_9BACL</name>
<reference evidence="6" key="1">
    <citation type="journal article" date="2019" name="Int. J. Syst. Evol. Microbiol.">
        <title>The Global Catalogue of Microorganisms (GCM) 10K type strain sequencing project: providing services to taxonomists for standard genome sequencing and annotation.</title>
        <authorList>
            <consortium name="The Broad Institute Genomics Platform"/>
            <consortium name="The Broad Institute Genome Sequencing Center for Infectious Disease"/>
            <person name="Wu L."/>
            <person name="Ma J."/>
        </authorList>
    </citation>
    <scope>NUCLEOTIDE SEQUENCE [LARGE SCALE GENOMIC DNA]</scope>
    <source>
        <strain evidence="6">CCM 8749</strain>
    </source>
</reference>
<dbReference type="InterPro" id="IPR036388">
    <property type="entry name" value="WH-like_DNA-bd_sf"/>
</dbReference>
<dbReference type="CDD" id="cd07377">
    <property type="entry name" value="WHTH_GntR"/>
    <property type="match status" value="1"/>
</dbReference>
<dbReference type="PANTHER" id="PTHR43537:SF6">
    <property type="entry name" value="HTH-TYPE TRANSCRIPTIONAL REPRESSOR RSPR"/>
    <property type="match status" value="1"/>
</dbReference>
<evidence type="ECO:0000313" key="6">
    <source>
        <dbReference type="Proteomes" id="UP001596250"/>
    </source>
</evidence>
<protein>
    <submittedName>
        <fullName evidence="5">GntR family transcriptional regulator</fullName>
    </submittedName>
</protein>
<proteinExistence type="predicted"/>
<keyword evidence="6" id="KW-1185">Reference proteome</keyword>
<dbReference type="Gene3D" id="1.10.10.10">
    <property type="entry name" value="Winged helix-like DNA-binding domain superfamily/Winged helix DNA-binding domain"/>
    <property type="match status" value="1"/>
</dbReference>
<dbReference type="InterPro" id="IPR000524">
    <property type="entry name" value="Tscrpt_reg_HTH_GntR"/>
</dbReference>
<evidence type="ECO:0000256" key="1">
    <source>
        <dbReference type="ARBA" id="ARBA00023015"/>
    </source>
</evidence>
<gene>
    <name evidence="5" type="ORF">ACFPXP_02000</name>
</gene>
<keyword evidence="1" id="KW-0805">Transcription regulation</keyword>
<dbReference type="SMART" id="SM00895">
    <property type="entry name" value="FCD"/>
    <property type="match status" value="1"/>
</dbReference>
<feature type="domain" description="HTH gntR-type" evidence="4">
    <location>
        <begin position="11"/>
        <end position="78"/>
    </location>
</feature>
<evidence type="ECO:0000259" key="4">
    <source>
        <dbReference type="PROSITE" id="PS50949"/>
    </source>
</evidence>
<evidence type="ECO:0000313" key="5">
    <source>
        <dbReference type="EMBL" id="MFC5985245.1"/>
    </source>
</evidence>
<dbReference type="InterPro" id="IPR036390">
    <property type="entry name" value="WH_DNA-bd_sf"/>
</dbReference>
<dbReference type="EMBL" id="JBHSQV010000010">
    <property type="protein sequence ID" value="MFC5985245.1"/>
    <property type="molecule type" value="Genomic_DNA"/>
</dbReference>
<dbReference type="Pfam" id="PF00392">
    <property type="entry name" value="GntR"/>
    <property type="match status" value="1"/>
</dbReference>
<dbReference type="Proteomes" id="UP001596250">
    <property type="component" value="Unassembled WGS sequence"/>
</dbReference>
<evidence type="ECO:0000256" key="2">
    <source>
        <dbReference type="ARBA" id="ARBA00023125"/>
    </source>
</evidence>
<dbReference type="SMART" id="SM00345">
    <property type="entry name" value="HTH_GNTR"/>
    <property type="match status" value="1"/>
</dbReference>
<dbReference type="Gene3D" id="1.20.120.530">
    <property type="entry name" value="GntR ligand-binding domain-like"/>
    <property type="match status" value="1"/>
</dbReference>
<dbReference type="SUPFAM" id="SSF46785">
    <property type="entry name" value="Winged helix' DNA-binding domain"/>
    <property type="match status" value="1"/>
</dbReference>
<dbReference type="RefSeq" id="WP_379891892.1">
    <property type="nucleotide sequence ID" value="NZ_CBCSCT010000003.1"/>
</dbReference>
<keyword evidence="2" id="KW-0238">DNA-binding</keyword>
<accession>A0ABW1IJM4</accession>
<dbReference type="InterPro" id="IPR011711">
    <property type="entry name" value="GntR_C"/>
</dbReference>
<dbReference type="InterPro" id="IPR008920">
    <property type="entry name" value="TF_FadR/GntR_C"/>
</dbReference>
<keyword evidence="3" id="KW-0804">Transcription</keyword>
<dbReference type="PROSITE" id="PS50949">
    <property type="entry name" value="HTH_GNTR"/>
    <property type="match status" value="1"/>
</dbReference>
<dbReference type="Pfam" id="PF07729">
    <property type="entry name" value="FCD"/>
    <property type="match status" value="1"/>
</dbReference>
<dbReference type="SUPFAM" id="SSF48008">
    <property type="entry name" value="GntR ligand-binding domain-like"/>
    <property type="match status" value="1"/>
</dbReference>
<dbReference type="PANTHER" id="PTHR43537">
    <property type="entry name" value="TRANSCRIPTIONAL REGULATOR, GNTR FAMILY"/>
    <property type="match status" value="1"/>
</dbReference>